<name>A0A6B9FAV2_9EURY</name>
<evidence type="ECO:0000313" key="3">
    <source>
        <dbReference type="Proteomes" id="UP000428325"/>
    </source>
</evidence>
<dbReference type="EMBL" id="CP034345">
    <property type="protein sequence ID" value="QGX95754.1"/>
    <property type="molecule type" value="Genomic_DNA"/>
</dbReference>
<dbReference type="PROSITE" id="PS51257">
    <property type="entry name" value="PROKAR_LIPOPROTEIN"/>
    <property type="match status" value="1"/>
</dbReference>
<protein>
    <submittedName>
        <fullName evidence="2">DUF192 domain-containing protein</fullName>
    </submittedName>
</protein>
<dbReference type="AlphaFoldDB" id="A0A6B9FAV2"/>
<feature type="compositionally biased region" description="Low complexity" evidence="1">
    <location>
        <begin position="28"/>
        <end position="50"/>
    </location>
</feature>
<dbReference type="InterPro" id="IPR038695">
    <property type="entry name" value="Saro_0823-like_sf"/>
</dbReference>
<dbReference type="GeneID" id="99243441"/>
<dbReference type="OrthoDB" id="6763at2157"/>
<gene>
    <name evidence="2" type="ORF">EI982_13635</name>
</gene>
<reference evidence="2 3" key="1">
    <citation type="submission" date="2018-12" db="EMBL/GenBank/DDBJ databases">
        <title>Complete genome sequence of Haloplanus rallus MBLA0036.</title>
        <authorList>
            <person name="Nam Y.-d."/>
            <person name="Kang J."/>
            <person name="Chung W.-H."/>
            <person name="Park Y.S."/>
        </authorList>
    </citation>
    <scope>NUCLEOTIDE SEQUENCE [LARGE SCALE GENOMIC DNA]</scope>
    <source>
        <strain evidence="2 3">MBLA0036</strain>
    </source>
</reference>
<sequence length="183" mass="19301">MRRRVQYLAVAVALLAVLAGCSGGGGSDPTATDTPEPTATAAGTTAPDTPVSTPGSSYETTTVDVVDENGTQLATVEVWVADSFVKRYTGLSDTSALEPGQGMLFVHDSEARHGYVMRDMAFPLDMVFVAANGTITTIHHAPVEADGDLTEYSGRAKYVLEVPMGYTNRTGIDVGDRVRVDDV</sequence>
<proteinExistence type="predicted"/>
<feature type="region of interest" description="Disordered" evidence="1">
    <location>
        <begin position="24"/>
        <end position="57"/>
    </location>
</feature>
<accession>A0A6B9FAV2</accession>
<dbReference type="PANTHER" id="PTHR37953:SF1">
    <property type="entry name" value="UPF0127 PROTEIN MJ1496"/>
    <property type="match status" value="1"/>
</dbReference>
<evidence type="ECO:0000256" key="1">
    <source>
        <dbReference type="SAM" id="MobiDB-lite"/>
    </source>
</evidence>
<dbReference type="Proteomes" id="UP000428325">
    <property type="component" value="Chromosome"/>
</dbReference>
<organism evidence="2 3">
    <name type="scientific">Haloplanus rallus</name>
    <dbReference type="NCBI Taxonomy" id="1816183"/>
    <lineage>
        <taxon>Archaea</taxon>
        <taxon>Methanobacteriati</taxon>
        <taxon>Methanobacteriota</taxon>
        <taxon>Stenosarchaea group</taxon>
        <taxon>Halobacteria</taxon>
        <taxon>Halobacteriales</taxon>
        <taxon>Haloferacaceae</taxon>
        <taxon>Haloplanus</taxon>
    </lineage>
</organism>
<dbReference type="KEGG" id="hra:EI982_13635"/>
<keyword evidence="3" id="KW-1185">Reference proteome</keyword>
<dbReference type="RefSeq" id="WP_157690215.1">
    <property type="nucleotide sequence ID" value="NZ_CP034345.1"/>
</dbReference>
<dbReference type="Gene3D" id="2.60.120.1140">
    <property type="entry name" value="Protein of unknown function DUF192"/>
    <property type="match status" value="1"/>
</dbReference>
<evidence type="ECO:0000313" key="2">
    <source>
        <dbReference type="EMBL" id="QGX95754.1"/>
    </source>
</evidence>
<dbReference type="InterPro" id="IPR003795">
    <property type="entry name" value="DUF192"/>
</dbReference>
<dbReference type="Pfam" id="PF02643">
    <property type="entry name" value="DUF192"/>
    <property type="match status" value="1"/>
</dbReference>
<dbReference type="PANTHER" id="PTHR37953">
    <property type="entry name" value="UPF0127 PROTEIN MJ1496"/>
    <property type="match status" value="1"/>
</dbReference>